<dbReference type="PANTHER" id="PTHR46188">
    <property type="entry name" value="BOLA-LIKE PROTEIN 3"/>
    <property type="match status" value="1"/>
</dbReference>
<dbReference type="SUPFAM" id="SSF82657">
    <property type="entry name" value="BolA-like"/>
    <property type="match status" value="1"/>
</dbReference>
<dbReference type="GO" id="GO:0051604">
    <property type="term" value="P:protein maturation"/>
    <property type="evidence" value="ECO:0000318"/>
    <property type="project" value="GO_Central"/>
</dbReference>
<dbReference type="InterPro" id="IPR052275">
    <property type="entry name" value="Mt_Fe-S_assembly_factor"/>
</dbReference>
<reference evidence="4" key="2">
    <citation type="journal article" date="2013" name="G3 (Bethesda)">
        <title>Genomes of Ashbya fungi isolated from insects reveal four mating-type loci, numerous translocations, lack of transposons, and distinct gene duplications.</title>
        <authorList>
            <person name="Dietrich F.S."/>
            <person name="Voegeli S."/>
            <person name="Kuo S."/>
            <person name="Philippsen P."/>
        </authorList>
    </citation>
    <scope>GENOME REANNOTATION</scope>
    <source>
        <strain evidence="4">ATCC 10895 / CBS 109.51 / FGSC 9923 / NRRL Y-1056</strain>
    </source>
</reference>
<dbReference type="GeneID" id="4620658"/>
<gene>
    <name evidence="3" type="ORF">AGOS_ADR398W</name>
</gene>
<dbReference type="Gene3D" id="3.30.300.90">
    <property type="entry name" value="BolA-like"/>
    <property type="match status" value="1"/>
</dbReference>
<comment type="similarity">
    <text evidence="1 2">Belongs to the BolA/IbaG family.</text>
</comment>
<evidence type="ECO:0000313" key="3">
    <source>
        <dbReference type="EMBL" id="AAS52317.1"/>
    </source>
</evidence>
<dbReference type="STRING" id="284811.Q758Y0"/>
<evidence type="ECO:0000256" key="1">
    <source>
        <dbReference type="ARBA" id="ARBA00005578"/>
    </source>
</evidence>
<keyword evidence="4" id="KW-1185">Reference proteome</keyword>
<dbReference type="InterPro" id="IPR002634">
    <property type="entry name" value="BolA"/>
</dbReference>
<dbReference type="HOGENOM" id="CLU_109462_0_0_1"/>
<dbReference type="PANTHER" id="PTHR46188:SF1">
    <property type="entry name" value="BOLA-LIKE PROTEIN 3"/>
    <property type="match status" value="1"/>
</dbReference>
<reference evidence="3 4" key="1">
    <citation type="journal article" date="2004" name="Science">
        <title>The Ashbya gossypii genome as a tool for mapping the ancient Saccharomyces cerevisiae genome.</title>
        <authorList>
            <person name="Dietrich F.S."/>
            <person name="Voegeli S."/>
            <person name="Brachat S."/>
            <person name="Lerch A."/>
            <person name="Gates K."/>
            <person name="Steiner S."/>
            <person name="Mohr C."/>
            <person name="Pohlmann R."/>
            <person name="Luedi P."/>
            <person name="Choi S."/>
            <person name="Wing R.A."/>
            <person name="Flavier A."/>
            <person name="Gaffney T.D."/>
            <person name="Philippsen P."/>
        </authorList>
    </citation>
    <scope>NUCLEOTIDE SEQUENCE [LARGE SCALE GENOMIC DNA]</scope>
    <source>
        <strain evidence="4">ATCC 10895 / CBS 109.51 / FGSC 9923 / NRRL Y-1056</strain>
    </source>
</reference>
<name>Q758Y0_EREGS</name>
<protein>
    <submittedName>
        <fullName evidence="3">ADR398Wp</fullName>
    </submittedName>
</protein>
<dbReference type="Proteomes" id="UP000000591">
    <property type="component" value="Chromosome IV"/>
</dbReference>
<dbReference type="FunCoup" id="Q758Y0">
    <property type="interactions" value="97"/>
</dbReference>
<proteinExistence type="inferred from homology"/>
<organism evidence="3 4">
    <name type="scientific">Eremothecium gossypii (strain ATCC 10895 / CBS 109.51 / FGSC 9923 / NRRL Y-1056)</name>
    <name type="common">Yeast</name>
    <name type="synonym">Ashbya gossypii</name>
    <dbReference type="NCBI Taxonomy" id="284811"/>
    <lineage>
        <taxon>Eukaryota</taxon>
        <taxon>Fungi</taxon>
        <taxon>Dikarya</taxon>
        <taxon>Ascomycota</taxon>
        <taxon>Saccharomycotina</taxon>
        <taxon>Saccharomycetes</taxon>
        <taxon>Saccharomycetales</taxon>
        <taxon>Saccharomycetaceae</taxon>
        <taxon>Eremothecium</taxon>
    </lineage>
</organism>
<dbReference type="EMBL" id="AE016817">
    <property type="protein sequence ID" value="AAS52317.1"/>
    <property type="molecule type" value="Genomic_DNA"/>
</dbReference>
<dbReference type="KEGG" id="ago:AGOS_ADR398W"/>
<dbReference type="OMA" id="DIRSTHF"/>
<accession>Q758Y0</accession>
<sequence>MFRKVLRLTAHAHTRISADHADLNFICCSRFIICRSNDPMLARGRLVGSYSRLFARYYTSTPEEALITQKLTDALAPGYVKVTDVSGGCGSMFTIDIRSTHFKGKSMVQQHKLVNRVLADDIKRWHGLQLRTKAE</sequence>
<dbReference type="OrthoDB" id="203381at2759"/>
<evidence type="ECO:0000256" key="2">
    <source>
        <dbReference type="RuleBase" id="RU003860"/>
    </source>
</evidence>
<dbReference type="InParanoid" id="Q758Y0"/>
<evidence type="ECO:0000313" key="4">
    <source>
        <dbReference type="Proteomes" id="UP000000591"/>
    </source>
</evidence>
<dbReference type="RefSeq" id="NP_984493.1">
    <property type="nucleotide sequence ID" value="NM_209846.1"/>
</dbReference>
<dbReference type="AlphaFoldDB" id="Q758Y0"/>
<dbReference type="Pfam" id="PF01722">
    <property type="entry name" value="BolA"/>
    <property type="match status" value="1"/>
</dbReference>
<dbReference type="GO" id="GO:0005759">
    <property type="term" value="C:mitochondrial matrix"/>
    <property type="evidence" value="ECO:0000318"/>
    <property type="project" value="GO_Central"/>
</dbReference>
<dbReference type="eggNOG" id="KOG3348">
    <property type="taxonomic scope" value="Eukaryota"/>
</dbReference>
<dbReference type="InterPro" id="IPR036065">
    <property type="entry name" value="BolA-like_sf"/>
</dbReference>